<evidence type="ECO:0000313" key="2">
    <source>
        <dbReference type="Proteomes" id="UP000043316"/>
    </source>
</evidence>
<name>A0A0H5LZS7_YERIN</name>
<protein>
    <submittedName>
        <fullName evidence="1">Uncharacterized protein</fullName>
    </submittedName>
</protein>
<dbReference type="EMBL" id="CWJI01000014">
    <property type="protein sequence ID" value="CRY56555.1"/>
    <property type="molecule type" value="Genomic_DNA"/>
</dbReference>
<dbReference type="RefSeq" id="WP_053010162.1">
    <property type="nucleotide sequence ID" value="NZ_CWJI01000014.1"/>
</dbReference>
<dbReference type="AlphaFoldDB" id="A0A0H5LZS7"/>
<organism evidence="1 2">
    <name type="scientific">Yersinia intermedia</name>
    <dbReference type="NCBI Taxonomy" id="631"/>
    <lineage>
        <taxon>Bacteria</taxon>
        <taxon>Pseudomonadati</taxon>
        <taxon>Pseudomonadota</taxon>
        <taxon>Gammaproteobacteria</taxon>
        <taxon>Enterobacterales</taxon>
        <taxon>Yersiniaceae</taxon>
        <taxon>Yersinia</taxon>
    </lineage>
</organism>
<accession>A0A0H5LZS7</accession>
<gene>
    <name evidence="1" type="ORF">ERS008476_03599</name>
</gene>
<sequence>MNKKKNKLLSWKQGLMNNEFQIIHTISSTGGLGNRRCASRFLGERFEDVISSWDIMSCSLLSYSKGKGVGAFPTHLVLDVPYQNIIGTHLSDVYFPNHAGKFEEQPTGRIINSYELVDRILNGQGVGNVALGSPYNKLEYFKRFIQMMDPDCHNEILVVCKPELLIVKGVHKTGRVKLKDIVYNVKGNSLNEFVNDIQAVKKVAEINQLTSVSFIFHYGGKLLTNTRCNDVRNEINNLFGNPIYSSFGRSNFENNCFSKKLRTAPNLSYPYHPSSGYMDVVVYPVK</sequence>
<proteinExistence type="predicted"/>
<dbReference type="Proteomes" id="UP000043316">
    <property type="component" value="Unassembled WGS sequence"/>
</dbReference>
<reference evidence="2" key="1">
    <citation type="submission" date="2015-03" db="EMBL/GenBank/DDBJ databases">
        <authorList>
            <consortium name="Pathogen Informatics"/>
        </authorList>
    </citation>
    <scope>NUCLEOTIDE SEQUENCE [LARGE SCALE GENOMIC DNA]</scope>
    <source>
        <strain evidence="2">R148</strain>
    </source>
</reference>
<evidence type="ECO:0000313" key="1">
    <source>
        <dbReference type="EMBL" id="CRY56555.1"/>
    </source>
</evidence>